<keyword evidence="2" id="KW-1133">Transmembrane helix</keyword>
<accession>R7Y6S9</accession>
<sequence>MLTLALAATLLGFVLLILGLITGTVWLAVACIVVCLVGLGFLLVDVFAGRKGDAGRSLEDMVPGAGRDTPDEGSAKAASQDSSVRAENGSAEGSADAPTRRYSVPDPAASDDSETVAYRPGSFEPGMAAPEGSAPPNRPAPERREGNLEDYLRSVGVDAPSAGAPTHSGAPEGVAAPGGRPDPRGRPTPQPYGSPPPGGVPQRQHPGADQPSWTQQRRAPGQFGPPPDPRESGQSQSPRQPGRPAVSGQRPPAAPSPGRGPFDPAQSGWVGEDVPGGDAAGPDDWATSSEHPDDSASRRRRADFDPLDPNWHPPPD</sequence>
<organism evidence="3 4">
    <name type="scientific">Gordonia terrae C-6</name>
    <dbReference type="NCBI Taxonomy" id="1316928"/>
    <lineage>
        <taxon>Bacteria</taxon>
        <taxon>Bacillati</taxon>
        <taxon>Actinomycetota</taxon>
        <taxon>Actinomycetes</taxon>
        <taxon>Mycobacteriales</taxon>
        <taxon>Gordoniaceae</taxon>
        <taxon>Gordonia</taxon>
    </lineage>
</organism>
<feature type="compositionally biased region" description="Pro residues" evidence="1">
    <location>
        <begin position="186"/>
        <end position="199"/>
    </location>
</feature>
<name>R7Y6S9_9ACTN</name>
<protein>
    <submittedName>
        <fullName evidence="3">Uncharacterized protein</fullName>
    </submittedName>
</protein>
<comment type="caution">
    <text evidence="3">The sequence shown here is derived from an EMBL/GenBank/DDBJ whole genome shotgun (WGS) entry which is preliminary data.</text>
</comment>
<evidence type="ECO:0000313" key="4">
    <source>
        <dbReference type="Proteomes" id="UP000013569"/>
    </source>
</evidence>
<evidence type="ECO:0000313" key="3">
    <source>
        <dbReference type="EMBL" id="EON31717.1"/>
    </source>
</evidence>
<feature type="compositionally biased region" description="Low complexity" evidence="1">
    <location>
        <begin position="247"/>
        <end position="261"/>
    </location>
</feature>
<keyword evidence="2" id="KW-0472">Membrane</keyword>
<feature type="compositionally biased region" description="Basic and acidic residues" evidence="1">
    <location>
        <begin position="140"/>
        <end position="152"/>
    </location>
</feature>
<dbReference type="RefSeq" id="WP_010843673.1">
    <property type="nucleotide sequence ID" value="NZ_AQPW01000021.1"/>
</dbReference>
<evidence type="ECO:0000256" key="1">
    <source>
        <dbReference type="SAM" id="MobiDB-lite"/>
    </source>
</evidence>
<feature type="region of interest" description="Disordered" evidence="1">
    <location>
        <begin position="57"/>
        <end position="316"/>
    </location>
</feature>
<dbReference type="PATRIC" id="fig|1316928.3.peg.3302"/>
<feature type="compositionally biased region" description="Low complexity" evidence="1">
    <location>
        <begin position="270"/>
        <end position="284"/>
    </location>
</feature>
<gene>
    <name evidence="3" type="ORF">GTC6_16355</name>
</gene>
<evidence type="ECO:0000256" key="2">
    <source>
        <dbReference type="SAM" id="Phobius"/>
    </source>
</evidence>
<keyword evidence="2" id="KW-0812">Transmembrane</keyword>
<dbReference type="Proteomes" id="UP000013569">
    <property type="component" value="Unassembled WGS sequence"/>
</dbReference>
<reference evidence="3 4" key="1">
    <citation type="journal article" date="2013" name="Genome Announc.">
        <title>Draft Genome Sequence of a Benzothiophene-Desulfurizing Bacterium, Gordona terrae Strain C-6.</title>
        <authorList>
            <person name="Wang W."/>
            <person name="Ma T."/>
            <person name="Ren Y."/>
            <person name="Li G."/>
        </authorList>
    </citation>
    <scope>NUCLEOTIDE SEQUENCE [LARGE SCALE GENOMIC DNA]</scope>
    <source>
        <strain evidence="3 4">C-6</strain>
    </source>
</reference>
<dbReference type="AlphaFoldDB" id="R7Y6S9"/>
<feature type="transmembrane region" description="Helical" evidence="2">
    <location>
        <begin position="29"/>
        <end position="48"/>
    </location>
</feature>
<proteinExistence type="predicted"/>
<dbReference type="EMBL" id="AQPW01000021">
    <property type="protein sequence ID" value="EON31717.1"/>
    <property type="molecule type" value="Genomic_DNA"/>
</dbReference>